<dbReference type="AlphaFoldDB" id="A0AAV8SZ82"/>
<feature type="compositionally biased region" description="Polar residues" evidence="1">
    <location>
        <begin position="112"/>
        <end position="128"/>
    </location>
</feature>
<comment type="caution">
    <text evidence="2">The sequence shown here is derived from an EMBL/GenBank/DDBJ whole genome shotgun (WGS) entry which is preliminary data.</text>
</comment>
<evidence type="ECO:0000256" key="1">
    <source>
        <dbReference type="SAM" id="MobiDB-lite"/>
    </source>
</evidence>
<name>A0AAV8SZ82_9ROSI</name>
<protein>
    <recommendedName>
        <fullName evidence="4">Retrotransposon gag domain-containing protein</fullName>
    </recommendedName>
</protein>
<feature type="compositionally biased region" description="Polar residues" evidence="1">
    <location>
        <begin position="144"/>
        <end position="166"/>
    </location>
</feature>
<sequence>MANDLEIAHGKKRVRKLSNIELPTQSIQIGLIPLTLASSGIKAVVPPIPVTMVETRSTDVKRKDESFSSLSQETQERFNEATAKQAHYLSELKKIMVEIQHTLTQQLSQTSANASGETNPPFTHNNSSPTQNPTTKPLLPTPPRSTQLPQPSAGSHHTAHTSYYTNPNLYQPTPQTFPGTQQTTHLSNPTQSMNTHFDKLKKPKKSFPSFNGSDVRDWIYKANQFFDMEPLSDIEKIKYATYHMEKPALYWHQAYTKTVGLHNFTWDEYITAVCKRFAGQHPLAALKNLTQTNDLESYIA</sequence>
<reference evidence="2 3" key="1">
    <citation type="submission" date="2021-09" db="EMBL/GenBank/DDBJ databases">
        <title>Genomic insights and catalytic innovation underlie evolution of tropane alkaloids biosynthesis.</title>
        <authorList>
            <person name="Wang Y.-J."/>
            <person name="Tian T."/>
            <person name="Huang J.-P."/>
            <person name="Huang S.-X."/>
        </authorList>
    </citation>
    <scope>NUCLEOTIDE SEQUENCE [LARGE SCALE GENOMIC DNA]</scope>
    <source>
        <strain evidence="2">KIB-2018</strain>
        <tissue evidence="2">Leaf</tissue>
    </source>
</reference>
<proteinExistence type="predicted"/>
<evidence type="ECO:0000313" key="3">
    <source>
        <dbReference type="Proteomes" id="UP001159364"/>
    </source>
</evidence>
<organism evidence="2 3">
    <name type="scientific">Erythroxylum novogranatense</name>
    <dbReference type="NCBI Taxonomy" id="1862640"/>
    <lineage>
        <taxon>Eukaryota</taxon>
        <taxon>Viridiplantae</taxon>
        <taxon>Streptophyta</taxon>
        <taxon>Embryophyta</taxon>
        <taxon>Tracheophyta</taxon>
        <taxon>Spermatophyta</taxon>
        <taxon>Magnoliopsida</taxon>
        <taxon>eudicotyledons</taxon>
        <taxon>Gunneridae</taxon>
        <taxon>Pentapetalae</taxon>
        <taxon>rosids</taxon>
        <taxon>fabids</taxon>
        <taxon>Malpighiales</taxon>
        <taxon>Erythroxylaceae</taxon>
        <taxon>Erythroxylum</taxon>
    </lineage>
</organism>
<feature type="compositionally biased region" description="Low complexity" evidence="1">
    <location>
        <begin position="129"/>
        <end position="138"/>
    </location>
</feature>
<evidence type="ECO:0008006" key="4">
    <source>
        <dbReference type="Google" id="ProtNLM"/>
    </source>
</evidence>
<evidence type="ECO:0000313" key="2">
    <source>
        <dbReference type="EMBL" id="KAJ8759787.1"/>
    </source>
</evidence>
<accession>A0AAV8SZ82</accession>
<dbReference type="EMBL" id="JAIWQS010000007">
    <property type="protein sequence ID" value="KAJ8759787.1"/>
    <property type="molecule type" value="Genomic_DNA"/>
</dbReference>
<keyword evidence="3" id="KW-1185">Reference proteome</keyword>
<feature type="region of interest" description="Disordered" evidence="1">
    <location>
        <begin position="107"/>
        <end position="166"/>
    </location>
</feature>
<dbReference type="Proteomes" id="UP001159364">
    <property type="component" value="Linkage Group LG07"/>
</dbReference>
<gene>
    <name evidence="2" type="ORF">K2173_009888</name>
</gene>